<dbReference type="EMBL" id="LGRX02035364">
    <property type="protein sequence ID" value="KAK3235117.1"/>
    <property type="molecule type" value="Genomic_DNA"/>
</dbReference>
<dbReference type="AlphaFoldDB" id="A0AAE0EPC4"/>
<evidence type="ECO:0000256" key="1">
    <source>
        <dbReference type="SAM" id="MobiDB-lite"/>
    </source>
</evidence>
<sequence>MSYRDSGSGFKPGSGGAQLPFTAHNSKVYGSLGSSDFSCANPTSWSPCTQRINNRPKRSESKKNHETVDKQYEQNVKTQSKKSQSHLTGNLKRNGSSNWTHLSSSTEVTDHKVFQPAFGSTRRTNAQRKHMDQCGTYDPIKNQWTDPPRPDNFSNSASNPNDELRPSKGRHACHRTYSQFELTHNAEPKMLDQKTWALEVRAGEAGKRVIESPKHQGKYNPITNEWINPPRDSRFLDREHCNPLIM</sequence>
<evidence type="ECO:0000313" key="2">
    <source>
        <dbReference type="EMBL" id="KAK3235117.1"/>
    </source>
</evidence>
<comment type="caution">
    <text evidence="2">The sequence shown here is derived from an EMBL/GenBank/DDBJ whole genome shotgun (WGS) entry which is preliminary data.</text>
</comment>
<feature type="region of interest" description="Disordered" evidence="1">
    <location>
        <begin position="1"/>
        <end position="22"/>
    </location>
</feature>
<accession>A0AAE0EPC4</accession>
<protein>
    <submittedName>
        <fullName evidence="2">Uncharacterized protein</fullName>
    </submittedName>
</protein>
<feature type="compositionally biased region" description="Polar residues" evidence="1">
    <location>
        <begin position="85"/>
        <end position="107"/>
    </location>
</feature>
<name>A0AAE0EPC4_9CHLO</name>
<proteinExistence type="predicted"/>
<gene>
    <name evidence="2" type="ORF">CYMTET_54661</name>
</gene>
<organism evidence="2 3">
    <name type="scientific">Cymbomonas tetramitiformis</name>
    <dbReference type="NCBI Taxonomy" id="36881"/>
    <lineage>
        <taxon>Eukaryota</taxon>
        <taxon>Viridiplantae</taxon>
        <taxon>Chlorophyta</taxon>
        <taxon>Pyramimonadophyceae</taxon>
        <taxon>Pyramimonadales</taxon>
        <taxon>Pyramimonadaceae</taxon>
        <taxon>Cymbomonas</taxon>
    </lineage>
</organism>
<dbReference type="Proteomes" id="UP001190700">
    <property type="component" value="Unassembled WGS sequence"/>
</dbReference>
<feature type="compositionally biased region" description="Polar residues" evidence="1">
    <location>
        <begin position="42"/>
        <end position="53"/>
    </location>
</feature>
<feature type="region of interest" description="Disordered" evidence="1">
    <location>
        <begin position="42"/>
        <end position="170"/>
    </location>
</feature>
<evidence type="ECO:0000313" key="3">
    <source>
        <dbReference type="Proteomes" id="UP001190700"/>
    </source>
</evidence>
<feature type="compositionally biased region" description="Basic and acidic residues" evidence="1">
    <location>
        <begin position="57"/>
        <end position="72"/>
    </location>
</feature>
<keyword evidence="3" id="KW-1185">Reference proteome</keyword>
<reference evidence="2 3" key="1">
    <citation type="journal article" date="2015" name="Genome Biol. Evol.">
        <title>Comparative Genomics of a Bacterivorous Green Alga Reveals Evolutionary Causalities and Consequences of Phago-Mixotrophic Mode of Nutrition.</title>
        <authorList>
            <person name="Burns J.A."/>
            <person name="Paasch A."/>
            <person name="Narechania A."/>
            <person name="Kim E."/>
        </authorList>
    </citation>
    <scope>NUCLEOTIDE SEQUENCE [LARGE SCALE GENOMIC DNA]</scope>
    <source>
        <strain evidence="2 3">PLY_AMNH</strain>
    </source>
</reference>
<feature type="compositionally biased region" description="Polar residues" evidence="1">
    <location>
        <begin position="152"/>
        <end position="161"/>
    </location>
</feature>